<feature type="domain" description="BLOC-2 complex member HPS3 C-terminal" evidence="2">
    <location>
        <begin position="538"/>
        <end position="890"/>
    </location>
</feature>
<dbReference type="Pfam" id="PF14761">
    <property type="entry name" value="HPS3_N"/>
    <property type="match status" value="2"/>
</dbReference>
<dbReference type="PANTHER" id="PTHR28633:SF1">
    <property type="entry name" value="BLOC-2 COMPLEX MEMBER HPS3"/>
    <property type="match status" value="1"/>
</dbReference>
<dbReference type="InterPro" id="IPR029438">
    <property type="entry name" value="HPS3_C"/>
</dbReference>
<evidence type="ECO:0000259" key="2">
    <source>
        <dbReference type="Pfam" id="PF14763"/>
    </source>
</evidence>
<sequence length="1101" mass="124804">MVKVFKCHNFKSQSVVQVDGEPIAFFNHKDKLFVATDKCTIEVFSLGSSISKISCFSTTEQTIHDIVFCYPGNYVATIESTYNRRSKKDVFYIKVYLNWEVASGKVKHRTAIRLAGKDQNVTTSAVDESHIQVIEIPYKDKIQDISICQKTGNLITVSKEITDVYHLVEKKILNSDRVYLDIVLFLQLEWHIGHVTKTVLCEDYIGVLSKRETQIVKVVYSDENLGRLQNVEADRLSSSERDLKVSTKNLHLSLSLPGTPQFSRVGCRSSANASPSLLLNKSVDSVSTIREDDHFVKINVDDLKLNQSHSSNKSIKTLHLKKLKENNCDKVLEPDVTDFRGGGHQTAGSIHVITVHHQKIKRAEDEFRHLQLIPSYISNISRLSTRVMLGSVPLRSVVYNSMVGISCFISSDSNGYVHDIWSTVSTQLSTYSYSDIPTQIVMNEDLLYVLTGRGLEIYTSRCGTAAIHHTERFNTKEKAFPSADMDTCLCGVHLFMNTVKLDVSNKYVIILSKLDGVQRSDEGSCSLYAVEKCSPGDLYKDMVKYGERSRKHNEGTYLNLLLEGHMTLRNTFIGGDINDREIEDLFRESCLLIGEYYAKEKGTDGQLCIPYLTMSGLSVADIIRQLVESHEKMGYQDYGQGFIAYLKHVLLQDGEPFELIEAEGDMILSICSKAIPDLLSDIILFSRVKEFNSEHALTLLQTWIKELASHGEKSSIADKLALTNLYLVLCDPEVAERTLLLIPKVDLMKICVQHNEILHDNFQQLSPLSQLMRRCCPSVLTQSMVALHDKGTISLDLAIQLLQGTNSSGEMFKNTHVKEYLEFLLNDTQRRYIFEEAVVLLSEIYIKRLADQKSVVSKKRTAPQVLQLPADEGHFGRRYNWLDYLSPFKGPEDMKQPCQYILRASPTTARKNTSKIKQHVVSHDFCNCGLCFEDLLKLQSLLCFSKASESLLNKVLELLDQDYLVPGHDSILILVLLKTNKQNATDIVVQKYPRVILEFGKCIMNSDREQRKIVLDSVYRALQQQIGKPNDNEPVYLQSLKDILDYLARTTGPEEFLNLLPDNGNFLFFLPYISMNCEKQKKNNLIQVIKNKGRQLQSTTS</sequence>
<evidence type="ECO:0000259" key="1">
    <source>
        <dbReference type="Pfam" id="PF14761"/>
    </source>
</evidence>
<dbReference type="Pfam" id="PF14763">
    <property type="entry name" value="HPS3_C"/>
    <property type="match status" value="2"/>
</dbReference>
<dbReference type="AlphaFoldDB" id="A0A6J8ANY2"/>
<evidence type="ECO:0000313" key="3">
    <source>
        <dbReference type="EMBL" id="CAC5370934.1"/>
    </source>
</evidence>
<accession>A0A6J8ANY2</accession>
<evidence type="ECO:0000313" key="4">
    <source>
        <dbReference type="Proteomes" id="UP000507470"/>
    </source>
</evidence>
<feature type="domain" description="BLOC-2 complex member HPS3 N-terminal" evidence="1">
    <location>
        <begin position="400"/>
        <end position="518"/>
    </location>
</feature>
<dbReference type="InterPro" id="IPR029437">
    <property type="entry name" value="HPS3_N"/>
</dbReference>
<proteinExistence type="predicted"/>
<gene>
    <name evidence="3" type="ORF">MCOR_9564</name>
</gene>
<keyword evidence="4" id="KW-1185">Reference proteome</keyword>
<name>A0A6J8ANY2_MYTCO</name>
<dbReference type="EMBL" id="CACVKT020001743">
    <property type="protein sequence ID" value="CAC5370934.1"/>
    <property type="molecule type" value="Genomic_DNA"/>
</dbReference>
<feature type="domain" description="BLOC-2 complex member HPS3 N-terminal" evidence="1">
    <location>
        <begin position="3"/>
        <end position="242"/>
    </location>
</feature>
<dbReference type="OrthoDB" id="10255480at2759"/>
<organism evidence="3 4">
    <name type="scientific">Mytilus coruscus</name>
    <name type="common">Sea mussel</name>
    <dbReference type="NCBI Taxonomy" id="42192"/>
    <lineage>
        <taxon>Eukaryota</taxon>
        <taxon>Metazoa</taxon>
        <taxon>Spiralia</taxon>
        <taxon>Lophotrochozoa</taxon>
        <taxon>Mollusca</taxon>
        <taxon>Bivalvia</taxon>
        <taxon>Autobranchia</taxon>
        <taxon>Pteriomorphia</taxon>
        <taxon>Mytilida</taxon>
        <taxon>Mytiloidea</taxon>
        <taxon>Mytilidae</taxon>
        <taxon>Mytilinae</taxon>
        <taxon>Mytilus</taxon>
    </lineage>
</organism>
<protein>
    <submittedName>
        <fullName evidence="3">HPS3</fullName>
    </submittedName>
</protein>
<dbReference type="Proteomes" id="UP000507470">
    <property type="component" value="Unassembled WGS sequence"/>
</dbReference>
<dbReference type="PANTHER" id="PTHR28633">
    <property type="entry name" value="HERMANSKY-PUDLAK SYNDROME 3 PROTEIN"/>
    <property type="match status" value="1"/>
</dbReference>
<reference evidence="3 4" key="1">
    <citation type="submission" date="2020-06" db="EMBL/GenBank/DDBJ databases">
        <authorList>
            <person name="Li R."/>
            <person name="Bekaert M."/>
        </authorList>
    </citation>
    <scope>NUCLEOTIDE SEQUENCE [LARGE SCALE GENOMIC DNA]</scope>
    <source>
        <strain evidence="4">wild</strain>
    </source>
</reference>
<dbReference type="InterPro" id="IPR017216">
    <property type="entry name" value="HPS3"/>
</dbReference>
<dbReference type="GO" id="GO:0005737">
    <property type="term" value="C:cytoplasm"/>
    <property type="evidence" value="ECO:0007669"/>
    <property type="project" value="TreeGrafter"/>
</dbReference>
<feature type="domain" description="BLOC-2 complex member HPS3 C-terminal" evidence="2">
    <location>
        <begin position="923"/>
        <end position="1080"/>
    </location>
</feature>